<reference evidence="4 5" key="1">
    <citation type="submission" date="2017-01" db="EMBL/GenBank/DDBJ databases">
        <title>Novel large sulfur bacteria in the metagenomes of groundwater-fed chemosynthetic microbial mats in the Lake Huron basin.</title>
        <authorList>
            <person name="Sharrar A.M."/>
            <person name="Flood B.E."/>
            <person name="Bailey J.V."/>
            <person name="Jones D.S."/>
            <person name="Biddanda B."/>
            <person name="Ruberg S.A."/>
            <person name="Marcus D.N."/>
            <person name="Dick G.J."/>
        </authorList>
    </citation>
    <scope>NUCLEOTIDE SEQUENCE [LARGE SCALE GENOMIC DNA]</scope>
    <source>
        <strain evidence="4">A8</strain>
    </source>
</reference>
<evidence type="ECO:0000313" key="4">
    <source>
        <dbReference type="EMBL" id="OQX08788.1"/>
    </source>
</evidence>
<dbReference type="InterPro" id="IPR029063">
    <property type="entry name" value="SAM-dependent_MTases_sf"/>
</dbReference>
<evidence type="ECO:0000259" key="3">
    <source>
        <dbReference type="Pfam" id="PF02719"/>
    </source>
</evidence>
<dbReference type="InterPro" id="IPR036291">
    <property type="entry name" value="NAD(P)-bd_dom_sf"/>
</dbReference>
<organism evidence="4 5">
    <name type="scientific">Thiothrix lacustris</name>
    <dbReference type="NCBI Taxonomy" id="525917"/>
    <lineage>
        <taxon>Bacteria</taxon>
        <taxon>Pseudomonadati</taxon>
        <taxon>Pseudomonadota</taxon>
        <taxon>Gammaproteobacteria</taxon>
        <taxon>Thiotrichales</taxon>
        <taxon>Thiotrichaceae</taxon>
        <taxon>Thiothrix</taxon>
    </lineage>
</organism>
<proteinExistence type="inferred from homology"/>
<dbReference type="AlphaFoldDB" id="A0A1Y1QM58"/>
<dbReference type="CDD" id="cd05237">
    <property type="entry name" value="UDP_invert_4-6DH_SDR_e"/>
    <property type="match status" value="1"/>
</dbReference>
<protein>
    <submittedName>
        <fullName evidence="4">Polysaccharide biosynthesis protein</fullName>
    </submittedName>
</protein>
<dbReference type="SUPFAM" id="SSF53335">
    <property type="entry name" value="S-adenosyl-L-methionine-dependent methyltransferases"/>
    <property type="match status" value="1"/>
</dbReference>
<dbReference type="Pfam" id="PF02719">
    <property type="entry name" value="Polysacc_synt_2"/>
    <property type="match status" value="1"/>
</dbReference>
<dbReference type="PANTHER" id="PTHR43318">
    <property type="entry name" value="UDP-N-ACETYLGLUCOSAMINE 4,6-DEHYDRATASE"/>
    <property type="match status" value="1"/>
</dbReference>
<keyword evidence="2" id="KW-1133">Transmembrane helix</keyword>
<accession>A0A1Y1QM58</accession>
<feature type="transmembrane region" description="Helical" evidence="2">
    <location>
        <begin position="74"/>
        <end position="95"/>
    </location>
</feature>
<dbReference type="InterPro" id="IPR051203">
    <property type="entry name" value="Polysaccharide_Synthase-Rel"/>
</dbReference>
<gene>
    <name evidence="4" type="ORF">BWK73_24530</name>
</gene>
<dbReference type="Pfam" id="PF13727">
    <property type="entry name" value="CoA_binding_3"/>
    <property type="match status" value="1"/>
</dbReference>
<feature type="transmembrane region" description="Helical" evidence="2">
    <location>
        <begin position="12"/>
        <end position="29"/>
    </location>
</feature>
<comment type="caution">
    <text evidence="4">The sequence shown here is derived from an EMBL/GenBank/DDBJ whole genome shotgun (WGS) entry which is preliminary data.</text>
</comment>
<evidence type="ECO:0000313" key="5">
    <source>
        <dbReference type="Proteomes" id="UP000192491"/>
    </source>
</evidence>
<dbReference type="Proteomes" id="UP000192491">
    <property type="component" value="Unassembled WGS sequence"/>
</dbReference>
<comment type="similarity">
    <text evidence="1">Belongs to the polysaccharide synthase family.</text>
</comment>
<keyword evidence="2" id="KW-0812">Transmembrane</keyword>
<feature type="domain" description="Polysaccharide biosynthesis protein CapD-like" evidence="3">
    <location>
        <begin position="276"/>
        <end position="569"/>
    </location>
</feature>
<feature type="transmembrane region" description="Helical" evidence="2">
    <location>
        <begin position="41"/>
        <end position="62"/>
    </location>
</feature>
<sequence>MLERWKKRSIMLLTDIILLSLAVWLSFAMRTGSWQPDLHDGIGLLIAAPLVTIPLFITLGLYRAIIRFMSGQALVAVVQGITASALSLSLLSLVFEWQGIPRSVYPIYWGTALLLVGSSRYLIRYHYQQTCQRTGHTNIAIYGAGQSGIQLAAALEGMPEYRVSAFIDDNPTLQKAIIHGVRVYSPEALPELMNTLNLRQVLLAMPSASHARRREIIQTLESLPIHVRTIPELSELVSGQRAISEIREISIDELLGRTPVAPKASLLSQCISGHAVMVTGAGGSIGSELCRQIIRLQPTRLVLFESSEFALYQIEQELLSLATHERLKVPIIPMLGSVQDYQRIEEALRQHRINTVYHAAAYKHVPMVEHNPIEGLRNNVFGTLRTAQAARAVGVDYFILISTDKAVRPTNVMGASKRMAELVLQGLAKMPGDTCFSMVRFGNVLGSSGSVVPLFREQIRGGGPITVTHPDIIRYFMTIPEAAQLVIQAGAMAQGGEVFVLDMGEPVKIVDLAKRMIHLSGLTIQDDNNPNGEIAITFSGLRPGEKLYEELLIGESPQNTSHSRIFMAHEEHLTWPEVMKMLDTLETYCQQRDLSGIYRLLHKSIPGFKHPGNLPLVAGESTRNMVIPFPRKLEGAA</sequence>
<dbReference type="EMBL" id="MTEJ01000165">
    <property type="protein sequence ID" value="OQX08788.1"/>
    <property type="molecule type" value="Genomic_DNA"/>
</dbReference>
<dbReference type="InterPro" id="IPR003869">
    <property type="entry name" value="Polysac_CapD-like"/>
</dbReference>
<dbReference type="SUPFAM" id="SSF51735">
    <property type="entry name" value="NAD(P)-binding Rossmann-fold domains"/>
    <property type="match status" value="1"/>
</dbReference>
<keyword evidence="2" id="KW-0472">Membrane</keyword>
<evidence type="ECO:0000256" key="1">
    <source>
        <dbReference type="ARBA" id="ARBA00007430"/>
    </source>
</evidence>
<dbReference type="PANTHER" id="PTHR43318:SF1">
    <property type="entry name" value="POLYSACCHARIDE BIOSYNTHESIS PROTEIN EPSC-RELATED"/>
    <property type="match status" value="1"/>
</dbReference>
<dbReference type="Gene3D" id="3.40.50.720">
    <property type="entry name" value="NAD(P)-binding Rossmann-like Domain"/>
    <property type="match status" value="2"/>
</dbReference>
<evidence type="ECO:0000256" key="2">
    <source>
        <dbReference type="SAM" id="Phobius"/>
    </source>
</evidence>
<name>A0A1Y1QM58_9GAMM</name>